<protein>
    <submittedName>
        <fullName evidence="1">Uncharacterized protein</fullName>
    </submittedName>
</protein>
<sequence>MIGENEAIELAVIAIIAKGHVLLEDVPRTGTTSLAKSVPFYILLDGYKCMRIYLLLQLCANSRKNKPPIP</sequence>
<evidence type="ECO:0000313" key="2">
    <source>
        <dbReference type="Proteomes" id="UP000242164"/>
    </source>
</evidence>
<comment type="caution">
    <text evidence="1">The sequence shown here is derived from an EMBL/GenBank/DDBJ whole genome shotgun (WGS) entry which is preliminary data.</text>
</comment>
<dbReference type="Proteomes" id="UP000242164">
    <property type="component" value="Unassembled WGS sequence"/>
</dbReference>
<organism evidence="1 2">
    <name type="scientific">Bacillus cytotoxicus</name>
    <dbReference type="NCBI Taxonomy" id="580165"/>
    <lineage>
        <taxon>Bacteria</taxon>
        <taxon>Bacillati</taxon>
        <taxon>Bacillota</taxon>
        <taxon>Bacilli</taxon>
        <taxon>Bacillales</taxon>
        <taxon>Bacillaceae</taxon>
        <taxon>Bacillus</taxon>
        <taxon>Bacillus cereus group</taxon>
    </lineage>
</organism>
<reference evidence="1 2" key="1">
    <citation type="submission" date="2016-08" db="EMBL/GenBank/DDBJ databases">
        <authorList>
            <person name="Loux V."/>
            <person name="Rue O."/>
        </authorList>
    </citation>
    <scope>NUCLEOTIDE SEQUENCE [LARGE SCALE GENOMIC DNA]</scope>
    <source>
        <strain evidence="1 2">AFSSA_08CEB44bac</strain>
    </source>
</reference>
<accession>A0AAX2CIM0</accession>
<dbReference type="AlphaFoldDB" id="A0AAX2CIM0"/>
<name>A0AAX2CIM0_9BACI</name>
<gene>
    <name evidence="1" type="ORF">BCB44BAC_02744</name>
</gene>
<proteinExistence type="predicted"/>
<evidence type="ECO:0000313" key="1">
    <source>
        <dbReference type="EMBL" id="SCL96363.1"/>
    </source>
</evidence>
<dbReference type="EMBL" id="FMIK01000034">
    <property type="protein sequence ID" value="SCL96363.1"/>
    <property type="molecule type" value="Genomic_DNA"/>
</dbReference>
<dbReference type="Gene3D" id="3.40.50.300">
    <property type="entry name" value="P-loop containing nucleotide triphosphate hydrolases"/>
    <property type="match status" value="1"/>
</dbReference>
<dbReference type="InterPro" id="IPR027417">
    <property type="entry name" value="P-loop_NTPase"/>
</dbReference>